<feature type="transmembrane region" description="Helical" evidence="5">
    <location>
        <begin position="460"/>
        <end position="483"/>
    </location>
</feature>
<evidence type="ECO:0000256" key="3">
    <source>
        <dbReference type="ARBA" id="ARBA00023136"/>
    </source>
</evidence>
<keyword evidence="2 5" id="KW-1133">Transmembrane helix</keyword>
<reference evidence="6" key="1">
    <citation type="submission" date="2014-03" db="EMBL/GenBank/DDBJ databases">
        <title>The sialotranscriptome of Amblyomma triste, Amblyomma parvum and Amblyomma cajennense ticks, uncovered by 454-based RNA-seq.</title>
        <authorList>
            <person name="Garcia G.R."/>
            <person name="Gardinassi L.G."/>
            <person name="Ribeiro J.M."/>
            <person name="Anatriello E."/>
            <person name="Ferreira B.R."/>
            <person name="Moreira H.N."/>
            <person name="Mafra C."/>
            <person name="Olegario M.M."/>
            <person name="Szabo P.J."/>
            <person name="Miranda-Santos I.K."/>
            <person name="Maruyama S.R."/>
        </authorList>
    </citation>
    <scope>NUCLEOTIDE SEQUENCE</scope>
    <source>
        <strain evidence="6">Mato Grasso do Sul</strain>
        <tissue evidence="6">Salivary glands</tissue>
    </source>
</reference>
<proteinExistence type="evidence at transcript level"/>
<evidence type="ECO:0000256" key="2">
    <source>
        <dbReference type="ARBA" id="ARBA00022989"/>
    </source>
</evidence>
<evidence type="ECO:0000313" key="6">
    <source>
        <dbReference type="EMBL" id="JAC28619.1"/>
    </source>
</evidence>
<feature type="transmembrane region" description="Helical" evidence="5">
    <location>
        <begin position="434"/>
        <end position="454"/>
    </location>
</feature>
<dbReference type="PANTHER" id="PTHR23121:SF10">
    <property type="entry name" value="MAJOR FACILITATOR SUPERFAMILY DOMAIN-CONTAINING PROTEIN 4A"/>
    <property type="match status" value="1"/>
</dbReference>
<evidence type="ECO:0000256" key="1">
    <source>
        <dbReference type="ARBA" id="ARBA00022692"/>
    </source>
</evidence>
<evidence type="ECO:0000256" key="5">
    <source>
        <dbReference type="SAM" id="Phobius"/>
    </source>
</evidence>
<organism evidence="6">
    <name type="scientific">Amblyomma triste</name>
    <name type="common">Neotropical tick</name>
    <dbReference type="NCBI Taxonomy" id="251400"/>
    <lineage>
        <taxon>Eukaryota</taxon>
        <taxon>Metazoa</taxon>
        <taxon>Ecdysozoa</taxon>
        <taxon>Arthropoda</taxon>
        <taxon>Chelicerata</taxon>
        <taxon>Arachnida</taxon>
        <taxon>Acari</taxon>
        <taxon>Parasitiformes</taxon>
        <taxon>Ixodida</taxon>
        <taxon>Ixodoidea</taxon>
        <taxon>Ixodidae</taxon>
        <taxon>Amblyomminae</taxon>
        <taxon>Amblyomma</taxon>
    </lineage>
</organism>
<feature type="transmembrane region" description="Helical" evidence="5">
    <location>
        <begin position="299"/>
        <end position="319"/>
    </location>
</feature>
<dbReference type="EMBL" id="GBBM01006799">
    <property type="protein sequence ID" value="JAC28619.1"/>
    <property type="molecule type" value="mRNA"/>
</dbReference>
<keyword evidence="1 5" id="KW-0812">Transmembrane</keyword>
<dbReference type="GO" id="GO:0022857">
    <property type="term" value="F:transmembrane transporter activity"/>
    <property type="evidence" value="ECO:0007669"/>
    <property type="project" value="InterPro"/>
</dbReference>
<feature type="non-terminal residue" evidence="6">
    <location>
        <position position="1"/>
    </location>
</feature>
<keyword evidence="3 5" id="KW-0472">Membrane</keyword>
<dbReference type="InterPro" id="IPR011701">
    <property type="entry name" value="MFS"/>
</dbReference>
<dbReference type="SUPFAM" id="SSF103473">
    <property type="entry name" value="MFS general substrate transporter"/>
    <property type="match status" value="1"/>
</dbReference>
<dbReference type="InterPro" id="IPR036259">
    <property type="entry name" value="MFS_trans_sf"/>
</dbReference>
<feature type="transmembrane region" description="Helical" evidence="5">
    <location>
        <begin position="342"/>
        <end position="366"/>
    </location>
</feature>
<protein>
    <recommendedName>
        <fullName evidence="4">Major facilitator superfamily domain-containing protein 4A</fullName>
    </recommendedName>
</protein>
<feature type="transmembrane region" description="Helical" evidence="5">
    <location>
        <begin position="398"/>
        <end position="422"/>
    </location>
</feature>
<dbReference type="Gene3D" id="1.20.1250.20">
    <property type="entry name" value="MFS general substrate transporter like domains"/>
    <property type="match status" value="1"/>
</dbReference>
<dbReference type="Pfam" id="PF07690">
    <property type="entry name" value="MFS_1"/>
    <property type="match status" value="1"/>
</dbReference>
<dbReference type="AlphaFoldDB" id="A0A023G458"/>
<accession>A0A023G458</accession>
<feature type="transmembrane region" description="Helical" evidence="5">
    <location>
        <begin position="254"/>
        <end position="278"/>
    </location>
</feature>
<feature type="transmembrane region" description="Helical" evidence="5">
    <location>
        <begin position="184"/>
        <end position="202"/>
    </location>
</feature>
<dbReference type="PANTHER" id="PTHR23121">
    <property type="entry name" value="SODIUM-DEPENDENT GLUCOSE TRANSPORTER 1"/>
    <property type="match status" value="1"/>
</dbReference>
<evidence type="ECO:0000256" key="4">
    <source>
        <dbReference type="ARBA" id="ARBA00040840"/>
    </source>
</evidence>
<keyword evidence="6" id="KW-0813">Transport</keyword>
<feature type="transmembrane region" description="Helical" evidence="5">
    <location>
        <begin position="373"/>
        <end position="392"/>
    </location>
</feature>
<name>A0A023G458_AMBTT</name>
<keyword evidence="6" id="KW-0762">Sugar transport</keyword>
<feature type="transmembrane region" description="Helical" evidence="5">
    <location>
        <begin position="54"/>
        <end position="81"/>
    </location>
</feature>
<feature type="transmembrane region" description="Helical" evidence="5">
    <location>
        <begin position="93"/>
        <end position="113"/>
    </location>
</feature>
<sequence>SVSVNTSLYSCRTSRSNVIAAEAPESVLLRPVAGIDSEKNYDYRKRMLSPRGQMLLRLGQTCNLCLGCMGLGLILALTGVALLDLVEIYDSDIASVSHLITTRVVGGLLGSLVGGKLYDKYNVQIMTILMTVISCVAVLMIPLSGSLAVAYVMIFFGGLSSGAFDPGANVWIIRMWPENSNPALQVFHLAFGIGCVVAPLIADPFLSTEVGRDALNHTANLTDYPTFNDSDYSPFQQVLNETIADEHSRGESRVYYSFGIVSAFHLLLVISMVALYFIDSSDIKPSHAEEGGESKTEDVFFARALLALLSTYGCVYVALECTTSQMLTAYAVKSDLHFAKPMAARLAAVYFFCFAASRGAAALITVKMSAFQMLILAHVILVVAATLLLIWGCSSAPVLWACSALMGIGQAPIYAAVVSWAVSYMNFNNFMMSIVILMVGIGALSPPLFVGQFLDHTPNVFLYVCFASTLLCVAVFVAMHFYVRKRPLLNPKIGNASL</sequence>